<evidence type="ECO:0000256" key="6">
    <source>
        <dbReference type="PROSITE-ProRule" id="PRU01362"/>
    </source>
</evidence>
<dbReference type="Pfam" id="PF14487">
    <property type="entry name" value="DarT"/>
    <property type="match status" value="1"/>
</dbReference>
<comment type="caution">
    <text evidence="8">The sequence shown here is derived from an EMBL/GenBank/DDBJ whole genome shotgun (WGS) entry which is preliminary data.</text>
</comment>
<dbReference type="EMBL" id="JAVCWF010000001">
    <property type="protein sequence ID" value="MDQ7938600.1"/>
    <property type="molecule type" value="Genomic_DNA"/>
</dbReference>
<proteinExistence type="inferred from homology"/>
<dbReference type="Proteomes" id="UP001227831">
    <property type="component" value="Unassembled WGS sequence"/>
</dbReference>
<keyword evidence="4" id="KW-0548">Nucleotidyltransferase</keyword>
<evidence type="ECO:0000313" key="8">
    <source>
        <dbReference type="EMBL" id="MDQ7938600.1"/>
    </source>
</evidence>
<keyword evidence="1 6" id="KW-1277">Toxin-antitoxin system</keyword>
<reference evidence="8 9" key="1">
    <citation type="journal article" date="2023" name="Int. J. Syst. Evol. Microbiol.">
        <title>Lactiplantibacillus brownii sp. nov., a novel psychrotolerant species isolated from sauerkraut.</title>
        <authorList>
            <person name="Heng Y.C."/>
            <person name="Silvaraju S."/>
            <person name="Lee J.K.Y."/>
            <person name="Kittelmann S."/>
        </authorList>
    </citation>
    <scope>NUCLEOTIDE SEQUENCE [LARGE SCALE GENOMIC DNA]</scope>
    <source>
        <strain evidence="8 9">WILCCON 0030</strain>
    </source>
</reference>
<evidence type="ECO:0000256" key="2">
    <source>
        <dbReference type="ARBA" id="ARBA00022676"/>
    </source>
</evidence>
<evidence type="ECO:0000256" key="5">
    <source>
        <dbReference type="ARBA" id="ARBA00023125"/>
    </source>
</evidence>
<evidence type="ECO:0000259" key="7">
    <source>
        <dbReference type="PROSITE" id="PS52018"/>
    </source>
</evidence>
<evidence type="ECO:0000256" key="3">
    <source>
        <dbReference type="ARBA" id="ARBA00022679"/>
    </source>
</evidence>
<evidence type="ECO:0000313" key="9">
    <source>
        <dbReference type="Proteomes" id="UP001227831"/>
    </source>
</evidence>
<comment type="similarity">
    <text evidence="6">Belongs to the DarT ADP-ribosyltransferase family.</text>
</comment>
<protein>
    <submittedName>
        <fullName evidence="8">DarT ssDNA thymidine ADP-ribosyltransferase family protein</fullName>
    </submittedName>
</protein>
<dbReference type="RefSeq" id="WP_308704271.1">
    <property type="nucleotide sequence ID" value="NZ_AP027463.1"/>
</dbReference>
<keyword evidence="2" id="KW-0328">Glycosyltransferase</keyword>
<keyword evidence="5 6" id="KW-0238">DNA-binding</keyword>
<gene>
    <name evidence="8" type="ORF">RA086_13380</name>
</gene>
<keyword evidence="3" id="KW-0808">Transferase</keyword>
<sequence>MTYSDIVAELLNGTKTTNLNPAKRRYWPRFAFHFTDSDNVIDILKRGSLISRAYAEQNGVMANDNASNEVIDQTESEIKKMVRLYFRPRTPTQFYNEGFQTKYKRERKPYNANCPVPVFFLFDMVGLLNLPATKFSNRSLASKNVPLFNTPEAFNNLPFEQIYHDSSFNGLDYTQKKTITHHKHAEIVVPDELDLKLLKFIYVRSIAEKTMLLAELHEVGIFKYDAMIQIGDESTFYMDRNFIQNVSLDSTKFTLKCSVQDSYPSDWGHVQYAINPDSVDRYLNVSIKSVTPTGRTVIWPKPGYKALLNTTMPFILNRPESSYKLEVRIDGHLAYLGEYDQTKDELPF</sequence>
<dbReference type="InterPro" id="IPR029494">
    <property type="entry name" value="DarT"/>
</dbReference>
<dbReference type="PROSITE" id="PS52018">
    <property type="entry name" value="DART"/>
    <property type="match status" value="1"/>
</dbReference>
<keyword evidence="9" id="KW-1185">Reference proteome</keyword>
<evidence type="ECO:0000256" key="4">
    <source>
        <dbReference type="ARBA" id="ARBA00022695"/>
    </source>
</evidence>
<comment type="caution">
    <text evidence="6">Lacks conserved residue(s) required for the propagation of feature annotation.</text>
</comment>
<organism evidence="8 9">
    <name type="scientific">Lactiplantibacillus brownii</name>
    <dbReference type="NCBI Taxonomy" id="3069269"/>
    <lineage>
        <taxon>Bacteria</taxon>
        <taxon>Bacillati</taxon>
        <taxon>Bacillota</taxon>
        <taxon>Bacilli</taxon>
        <taxon>Lactobacillales</taxon>
        <taxon>Lactobacillaceae</taxon>
        <taxon>Lactiplantibacillus</taxon>
    </lineage>
</organism>
<name>A0ABU1AEG7_9LACO</name>
<accession>A0ABU1AEG7</accession>
<evidence type="ECO:0000256" key="1">
    <source>
        <dbReference type="ARBA" id="ARBA00022649"/>
    </source>
</evidence>
<feature type="domain" description="DarT" evidence="7">
    <location>
        <begin position="29"/>
        <end position="236"/>
    </location>
</feature>